<name>A0A8S5T647_9CAUD</name>
<organism evidence="1">
    <name type="scientific">Siphoviridae sp. ctxMM9</name>
    <dbReference type="NCBI Taxonomy" id="2827973"/>
    <lineage>
        <taxon>Viruses</taxon>
        <taxon>Duplodnaviria</taxon>
        <taxon>Heunggongvirae</taxon>
        <taxon>Uroviricota</taxon>
        <taxon>Caudoviricetes</taxon>
    </lineage>
</organism>
<sequence length="181" mass="19849">MNIKLKMGISAPPTQIDAGTLYFVTDTGEIYLDKDSTTRVKMAASDWNSITNKPSTFVPANHKHTAIYRTDNTVAYMAYLNANKDALGWGLQFADVNGSCAYMYLTSVDKNTAPTITVYAPDGVTNDTVLMINSPISQTLTLGAASKTRITINQTIQFSAWEILKDSANNISNNNNFNDIF</sequence>
<dbReference type="EMBL" id="BK032759">
    <property type="protein sequence ID" value="DAF58820.1"/>
    <property type="molecule type" value="Genomic_DNA"/>
</dbReference>
<accession>A0A8S5T647</accession>
<reference evidence="1" key="1">
    <citation type="journal article" date="2021" name="Proc. Natl. Acad. Sci. U.S.A.">
        <title>A Catalog of Tens of Thousands of Viruses from Human Metagenomes Reveals Hidden Associations with Chronic Diseases.</title>
        <authorList>
            <person name="Tisza M.J."/>
            <person name="Buck C.B."/>
        </authorList>
    </citation>
    <scope>NUCLEOTIDE SEQUENCE</scope>
    <source>
        <strain evidence="1">CtxMM9</strain>
    </source>
</reference>
<proteinExistence type="predicted"/>
<evidence type="ECO:0000313" key="1">
    <source>
        <dbReference type="EMBL" id="DAF58820.1"/>
    </source>
</evidence>
<protein>
    <submittedName>
        <fullName evidence="1">Uncharacterized protein</fullName>
    </submittedName>
</protein>